<dbReference type="Pfam" id="PF01614">
    <property type="entry name" value="IclR_C"/>
    <property type="match status" value="1"/>
</dbReference>
<evidence type="ECO:0000313" key="7">
    <source>
        <dbReference type="EMBL" id="CQR52409.1"/>
    </source>
</evidence>
<dbReference type="InterPro" id="IPR036390">
    <property type="entry name" value="WH_DNA-bd_sf"/>
</dbReference>
<keyword evidence="1" id="KW-0805">Transcription regulation</keyword>
<dbReference type="RefSeq" id="WP_042661891.1">
    <property type="nucleotide sequence ID" value="NZ_CABLRR010000004.1"/>
</dbReference>
<proteinExistence type="predicted"/>
<keyword evidence="2" id="KW-0238">DNA-binding</keyword>
<sequence>MPTADDYGIKATMTSHRILDTIRSRDRPTLTEIARALDLSKPAVHKHLATLETLGYVMRRDEGYEIGLELVSFGVYARRRQRIYEVARSQVVELANTMREQVCLVVPGQGSEWNCLYMFTAVPADLDTPDQEGEIRPLHATAAGKVILANMDKDEVAEFLDHDSLSSETANTITERNELKSKLQAIRDQGVAYDRQEQSDDYRGVAAPVLDDDGRPLGAIEVLGPPPRMSGKRLEEDTVGLVVSGAKNVENKLSID</sequence>
<feature type="domain" description="HTH arsR-type" evidence="4">
    <location>
        <begin position="1"/>
        <end position="90"/>
    </location>
</feature>
<dbReference type="Proteomes" id="UP000198902">
    <property type="component" value="Unassembled WGS sequence"/>
</dbReference>
<evidence type="ECO:0000256" key="2">
    <source>
        <dbReference type="ARBA" id="ARBA00023125"/>
    </source>
</evidence>
<keyword evidence="3" id="KW-0804">Transcription</keyword>
<accession>A0A0D6JVF2</accession>
<dbReference type="InterPro" id="IPR001845">
    <property type="entry name" value="HTH_ArsR_DNA-bd_dom"/>
</dbReference>
<dbReference type="InterPro" id="IPR014757">
    <property type="entry name" value="Tscrpt_reg_IclR_C"/>
</dbReference>
<evidence type="ECO:0000313" key="8">
    <source>
        <dbReference type="Proteomes" id="UP000198902"/>
    </source>
</evidence>
<organism evidence="7 8">
    <name type="scientific">Haloferax massiliensis</name>
    <dbReference type="NCBI Taxonomy" id="1476858"/>
    <lineage>
        <taxon>Archaea</taxon>
        <taxon>Methanobacteriati</taxon>
        <taxon>Methanobacteriota</taxon>
        <taxon>Stenosarchaea group</taxon>
        <taxon>Halobacteria</taxon>
        <taxon>Halobacteriales</taxon>
        <taxon>Haloferacaceae</taxon>
        <taxon>Haloferax</taxon>
    </lineage>
</organism>
<keyword evidence="8" id="KW-1185">Reference proteome</keyword>
<dbReference type="PROSITE" id="PS50987">
    <property type="entry name" value="HTH_ARSR_2"/>
    <property type="match status" value="1"/>
</dbReference>
<protein>
    <submittedName>
        <fullName evidence="7">Pectin degradation repressor protein KdgR</fullName>
    </submittedName>
</protein>
<dbReference type="Gene3D" id="1.10.10.10">
    <property type="entry name" value="Winged helix-like DNA-binding domain superfamily/Winged helix DNA-binding domain"/>
    <property type="match status" value="1"/>
</dbReference>
<evidence type="ECO:0000256" key="3">
    <source>
        <dbReference type="ARBA" id="ARBA00023163"/>
    </source>
</evidence>
<dbReference type="SMART" id="SM00346">
    <property type="entry name" value="HTH_ICLR"/>
    <property type="match status" value="1"/>
</dbReference>
<dbReference type="CDD" id="cd00090">
    <property type="entry name" value="HTH_ARSR"/>
    <property type="match status" value="1"/>
</dbReference>
<dbReference type="PROSITE" id="PS51077">
    <property type="entry name" value="HTH_ICLR"/>
    <property type="match status" value="1"/>
</dbReference>
<evidence type="ECO:0000259" key="6">
    <source>
        <dbReference type="PROSITE" id="PS51078"/>
    </source>
</evidence>
<dbReference type="InterPro" id="IPR005471">
    <property type="entry name" value="Tscrpt_reg_IclR_N"/>
</dbReference>
<name>A0A0D6JVF2_9EURY</name>
<gene>
    <name evidence="7" type="primary">kdgR_10</name>
    <name evidence="7" type="ORF">BN996_03122</name>
</gene>
<dbReference type="InterPro" id="IPR050707">
    <property type="entry name" value="HTH_MetabolicPath_Reg"/>
</dbReference>
<dbReference type="InterPro" id="IPR036388">
    <property type="entry name" value="WH-like_DNA-bd_sf"/>
</dbReference>
<dbReference type="PANTHER" id="PTHR30136">
    <property type="entry name" value="HELIX-TURN-HELIX TRANSCRIPTIONAL REGULATOR, ICLR FAMILY"/>
    <property type="match status" value="1"/>
</dbReference>
<evidence type="ECO:0000259" key="5">
    <source>
        <dbReference type="PROSITE" id="PS51077"/>
    </source>
</evidence>
<evidence type="ECO:0000259" key="4">
    <source>
        <dbReference type="PROSITE" id="PS50987"/>
    </source>
</evidence>
<dbReference type="Gene3D" id="3.30.450.40">
    <property type="match status" value="1"/>
</dbReference>
<reference evidence="8" key="1">
    <citation type="submission" date="2015-03" db="EMBL/GenBank/DDBJ databases">
        <authorList>
            <person name="Urmite Genomes"/>
        </authorList>
    </citation>
    <scope>NUCLEOTIDE SEQUENCE [LARGE SCALE GENOMIC DNA]</scope>
    <source>
        <strain evidence="8">Arc-Hr</strain>
    </source>
</reference>
<dbReference type="GO" id="GO:0003700">
    <property type="term" value="F:DNA-binding transcription factor activity"/>
    <property type="evidence" value="ECO:0007669"/>
    <property type="project" value="InterPro"/>
</dbReference>
<dbReference type="InterPro" id="IPR029016">
    <property type="entry name" value="GAF-like_dom_sf"/>
</dbReference>
<feature type="domain" description="HTH iclR-type" evidence="5">
    <location>
        <begin position="9"/>
        <end position="68"/>
    </location>
</feature>
<dbReference type="PROSITE" id="PS51078">
    <property type="entry name" value="ICLR_ED"/>
    <property type="match status" value="1"/>
</dbReference>
<dbReference type="EMBL" id="CSTE01000004">
    <property type="protein sequence ID" value="CQR52409.1"/>
    <property type="molecule type" value="Genomic_DNA"/>
</dbReference>
<dbReference type="Pfam" id="PF09339">
    <property type="entry name" value="HTH_IclR"/>
    <property type="match status" value="1"/>
</dbReference>
<dbReference type="InterPro" id="IPR011991">
    <property type="entry name" value="ArsR-like_HTH"/>
</dbReference>
<dbReference type="PANTHER" id="PTHR30136:SF35">
    <property type="entry name" value="HTH-TYPE TRANSCRIPTIONAL REGULATOR RV1719"/>
    <property type="match status" value="1"/>
</dbReference>
<dbReference type="OrthoDB" id="14763at2157"/>
<dbReference type="SUPFAM" id="SSF55781">
    <property type="entry name" value="GAF domain-like"/>
    <property type="match status" value="1"/>
</dbReference>
<evidence type="ECO:0000256" key="1">
    <source>
        <dbReference type="ARBA" id="ARBA00023015"/>
    </source>
</evidence>
<dbReference type="AlphaFoldDB" id="A0A0D6JVF2"/>
<dbReference type="GO" id="GO:0003677">
    <property type="term" value="F:DNA binding"/>
    <property type="evidence" value="ECO:0007669"/>
    <property type="project" value="UniProtKB-KW"/>
</dbReference>
<dbReference type="SUPFAM" id="SSF46785">
    <property type="entry name" value="Winged helix' DNA-binding domain"/>
    <property type="match status" value="1"/>
</dbReference>
<dbReference type="GO" id="GO:0045892">
    <property type="term" value="P:negative regulation of DNA-templated transcription"/>
    <property type="evidence" value="ECO:0007669"/>
    <property type="project" value="TreeGrafter"/>
</dbReference>
<feature type="domain" description="IclR-ED" evidence="6">
    <location>
        <begin position="69"/>
        <end position="255"/>
    </location>
</feature>